<dbReference type="EMBL" id="JACHMJ010000001">
    <property type="protein sequence ID" value="MBB5844336.1"/>
    <property type="molecule type" value="Genomic_DNA"/>
</dbReference>
<evidence type="ECO:0000256" key="2">
    <source>
        <dbReference type="SAM" id="Phobius"/>
    </source>
</evidence>
<dbReference type="Gene3D" id="3.40.710.10">
    <property type="entry name" value="DD-peptidase/beta-lactamase superfamily"/>
    <property type="match status" value="1"/>
</dbReference>
<organism evidence="4 5">
    <name type="scientific">Conyzicola lurida</name>
    <dbReference type="NCBI Taxonomy" id="1172621"/>
    <lineage>
        <taxon>Bacteria</taxon>
        <taxon>Bacillati</taxon>
        <taxon>Actinomycetota</taxon>
        <taxon>Actinomycetes</taxon>
        <taxon>Micrococcales</taxon>
        <taxon>Microbacteriaceae</taxon>
        <taxon>Conyzicola</taxon>
    </lineage>
</organism>
<feature type="region of interest" description="Disordered" evidence="1">
    <location>
        <begin position="1"/>
        <end position="33"/>
    </location>
</feature>
<dbReference type="AlphaFoldDB" id="A0A841ARM2"/>
<dbReference type="Pfam" id="PF00768">
    <property type="entry name" value="Peptidase_S11"/>
    <property type="match status" value="1"/>
</dbReference>
<accession>A0A841ARM2</accession>
<keyword evidence="4" id="KW-0378">Hydrolase</keyword>
<keyword evidence="2" id="KW-0472">Membrane</keyword>
<name>A0A841ARM2_9MICO</name>
<keyword evidence="2" id="KW-0812">Transmembrane</keyword>
<dbReference type="Proteomes" id="UP000536685">
    <property type="component" value="Unassembled WGS sequence"/>
</dbReference>
<dbReference type="GO" id="GO:0009002">
    <property type="term" value="F:serine-type D-Ala-D-Ala carboxypeptidase activity"/>
    <property type="evidence" value="ECO:0007669"/>
    <property type="project" value="UniProtKB-EC"/>
</dbReference>
<dbReference type="SUPFAM" id="SSF56601">
    <property type="entry name" value="beta-lactamase/transpeptidase-like"/>
    <property type="match status" value="1"/>
</dbReference>
<dbReference type="GO" id="GO:0006508">
    <property type="term" value="P:proteolysis"/>
    <property type="evidence" value="ECO:0007669"/>
    <property type="project" value="InterPro"/>
</dbReference>
<feature type="compositionally biased region" description="Basic and acidic residues" evidence="1">
    <location>
        <begin position="7"/>
        <end position="31"/>
    </location>
</feature>
<evidence type="ECO:0000313" key="4">
    <source>
        <dbReference type="EMBL" id="MBB5844336.1"/>
    </source>
</evidence>
<evidence type="ECO:0000313" key="5">
    <source>
        <dbReference type="Proteomes" id="UP000536685"/>
    </source>
</evidence>
<dbReference type="InterPro" id="IPR012338">
    <property type="entry name" value="Beta-lactam/transpept-like"/>
</dbReference>
<keyword evidence="4" id="KW-0121">Carboxypeptidase</keyword>
<feature type="transmembrane region" description="Helical" evidence="2">
    <location>
        <begin position="40"/>
        <end position="64"/>
    </location>
</feature>
<comment type="caution">
    <text evidence="4">The sequence shown here is derived from an EMBL/GenBank/DDBJ whole genome shotgun (WGS) entry which is preliminary data.</text>
</comment>
<evidence type="ECO:0000256" key="1">
    <source>
        <dbReference type="SAM" id="MobiDB-lite"/>
    </source>
</evidence>
<protein>
    <submittedName>
        <fullName evidence="4">D-alanyl-D-alanine carboxypeptidase (Penicillin-binding protein 5/6)</fullName>
        <ecNumber evidence="4">3.4.16.4</ecNumber>
    </submittedName>
</protein>
<proteinExistence type="predicted"/>
<dbReference type="InterPro" id="IPR001967">
    <property type="entry name" value="Peptidase_S11_N"/>
</dbReference>
<gene>
    <name evidence="4" type="ORF">HD599_002659</name>
</gene>
<dbReference type="RefSeq" id="WP_184238384.1">
    <property type="nucleotide sequence ID" value="NZ_JACHMJ010000001.1"/>
</dbReference>
<keyword evidence="2" id="KW-1133">Transmembrane helix</keyword>
<keyword evidence="5" id="KW-1185">Reference proteome</keyword>
<sequence length="449" mass="46867">MSSDEFSDLREMLVRAQEPPRDPSHPDAVAERRRRRRRRIVAGVIALVVVAASISTYLPLVLLAPVDGPTGAVREPAFEQPGPVDLSVPPGLASAISVTGAEEFPATLGTDGLLAVNGDLGELPMASISKIITTLVVLQAKPLGAGEDGPILTLSATDEDLYDKYFLLGATVQGMKVGQSLTQHDAIELMLVASASNYAELLSTWAYGSQARFLSATRAWLAANGLTDTTFVEPTGIDPRNASTAADLVAIGKLAIATPVIAEIVAMGSFVVPGMNPEPNTNTVLGRSGITGLKTGNLEESGATLLFSATVEVPGLENPLSIVGVILGGRDRFSLGEGAVDWITSIKSGFHTVPLVEEGDKLGLLATPWDSAGYVEATGTAALLTWSDTPITMEMTTTPVELGDEDAAAGTISYVAGARTATVPLVVKEPIEGPGGWWRVTHPLDLLGK</sequence>
<feature type="domain" description="Peptidase S11 D-alanyl-D-alanine carboxypeptidase A N-terminal" evidence="3">
    <location>
        <begin position="122"/>
        <end position="311"/>
    </location>
</feature>
<reference evidence="4 5" key="1">
    <citation type="submission" date="2020-08" db="EMBL/GenBank/DDBJ databases">
        <title>Sequencing the genomes of 1000 actinobacteria strains.</title>
        <authorList>
            <person name="Klenk H.-P."/>
        </authorList>
    </citation>
    <scope>NUCLEOTIDE SEQUENCE [LARGE SCALE GENOMIC DNA]</scope>
    <source>
        <strain evidence="4 5">DSM 105784</strain>
    </source>
</reference>
<evidence type="ECO:0000259" key="3">
    <source>
        <dbReference type="Pfam" id="PF00768"/>
    </source>
</evidence>
<dbReference type="EC" id="3.4.16.4" evidence="4"/>
<keyword evidence="4" id="KW-0645">Protease</keyword>